<evidence type="ECO:0000313" key="8">
    <source>
        <dbReference type="EMBL" id="SOD17720.1"/>
    </source>
</evidence>
<comment type="similarity">
    <text evidence="1">Belongs to the 'phage' integrase family.</text>
</comment>
<protein>
    <submittedName>
        <fullName evidence="8">Site-specific recombinase XerD</fullName>
    </submittedName>
</protein>
<accession>A0A286A733</accession>
<sequence>MKTKKTQVAEMKQTILDSYISKVTPDAILEIKENSKGRGQGVFVTRVLINGNVDFYFRYFFNEKEKSKKIGRYGKTSGNLTLAKAKAKFRELSTIYQSGIDPKAQAQEIAQKLENEKKTQNEIERKKQMQGTFGQLSEYYLAHLKQNRGEKHYKNVRNAFEKDLHIIAPDTKASDIKKEDILKILHVITQRNALVMANRMRSYLSAMFAYGMVFDDSTESITKHTQFFIQSNPVSKVQKIIKNEKRGDRSLSEDEVRIFWRALDKSKMSVLKINAFKLILLSGARVNEIAALEWNEIDLPMMTITLPSERTKNKRQHIIPINDSMVKIINMNPKLHDTYLFPASNNEPQKVDGFSQAISRLLKNIEIDPFTPRDLRRTFKTLTGKAGISKEIRDRLQNHSLNDVSSLHYDKYDYLKEKRDAMNEWNDYFLEIINLDVYGNEF</sequence>
<evidence type="ECO:0000256" key="5">
    <source>
        <dbReference type="PROSITE-ProRule" id="PRU01248"/>
    </source>
</evidence>
<dbReference type="GO" id="GO:0003677">
    <property type="term" value="F:DNA binding"/>
    <property type="evidence" value="ECO:0007669"/>
    <property type="project" value="UniProtKB-UniRule"/>
</dbReference>
<dbReference type="InterPro" id="IPR038488">
    <property type="entry name" value="Integrase_DNA-bd_sf"/>
</dbReference>
<keyword evidence="3 5" id="KW-0238">DNA-binding</keyword>
<dbReference type="Gene3D" id="1.10.443.10">
    <property type="entry name" value="Intergrase catalytic core"/>
    <property type="match status" value="1"/>
</dbReference>
<evidence type="ECO:0000259" key="7">
    <source>
        <dbReference type="PROSITE" id="PS51900"/>
    </source>
</evidence>
<dbReference type="InterPro" id="IPR025166">
    <property type="entry name" value="Integrase_DNA_bind_dom"/>
</dbReference>
<evidence type="ECO:0000259" key="6">
    <source>
        <dbReference type="PROSITE" id="PS51898"/>
    </source>
</evidence>
<dbReference type="Gene3D" id="1.10.150.130">
    <property type="match status" value="1"/>
</dbReference>
<dbReference type="EMBL" id="OCMU01000001">
    <property type="protein sequence ID" value="SOD17720.1"/>
    <property type="molecule type" value="Genomic_DNA"/>
</dbReference>
<name>A0A286A733_9PROT</name>
<dbReference type="GO" id="GO:0015074">
    <property type="term" value="P:DNA integration"/>
    <property type="evidence" value="ECO:0007669"/>
    <property type="project" value="UniProtKB-KW"/>
</dbReference>
<dbReference type="InterPro" id="IPR053876">
    <property type="entry name" value="Phage_int_M"/>
</dbReference>
<proteinExistence type="inferred from homology"/>
<dbReference type="InterPro" id="IPR002104">
    <property type="entry name" value="Integrase_catalytic"/>
</dbReference>
<reference evidence="8 9" key="1">
    <citation type="submission" date="2017-09" db="EMBL/GenBank/DDBJ databases">
        <authorList>
            <person name="Ehlers B."/>
            <person name="Leendertz F.H."/>
        </authorList>
    </citation>
    <scope>NUCLEOTIDE SEQUENCE [LARGE SCALE GENOMIC DNA]</scope>
    <source>
        <strain evidence="8 9">Nm42</strain>
    </source>
</reference>
<dbReference type="PROSITE" id="PS51900">
    <property type="entry name" value="CB"/>
    <property type="match status" value="1"/>
</dbReference>
<dbReference type="Proteomes" id="UP000219335">
    <property type="component" value="Unassembled WGS sequence"/>
</dbReference>
<dbReference type="GO" id="GO:0006310">
    <property type="term" value="P:DNA recombination"/>
    <property type="evidence" value="ECO:0007669"/>
    <property type="project" value="UniProtKB-KW"/>
</dbReference>
<evidence type="ECO:0000256" key="1">
    <source>
        <dbReference type="ARBA" id="ARBA00008857"/>
    </source>
</evidence>
<dbReference type="PROSITE" id="PS51898">
    <property type="entry name" value="TYR_RECOMBINASE"/>
    <property type="match status" value="1"/>
</dbReference>
<dbReference type="PANTHER" id="PTHR30629">
    <property type="entry name" value="PROPHAGE INTEGRASE"/>
    <property type="match status" value="1"/>
</dbReference>
<evidence type="ECO:0000256" key="2">
    <source>
        <dbReference type="ARBA" id="ARBA00022908"/>
    </source>
</evidence>
<dbReference type="CDD" id="cd00801">
    <property type="entry name" value="INT_P4_C"/>
    <property type="match status" value="1"/>
</dbReference>
<keyword evidence="4" id="KW-0233">DNA recombination</keyword>
<dbReference type="InterPro" id="IPR010998">
    <property type="entry name" value="Integrase_recombinase_N"/>
</dbReference>
<dbReference type="RefSeq" id="WP_097104489.1">
    <property type="nucleotide sequence ID" value="NZ_OCMU01000001.1"/>
</dbReference>
<dbReference type="Pfam" id="PF22022">
    <property type="entry name" value="Phage_int_M"/>
    <property type="match status" value="1"/>
</dbReference>
<dbReference type="Pfam" id="PF13356">
    <property type="entry name" value="Arm-DNA-bind_3"/>
    <property type="match status" value="1"/>
</dbReference>
<dbReference type="InterPro" id="IPR013762">
    <property type="entry name" value="Integrase-like_cat_sf"/>
</dbReference>
<dbReference type="InterPro" id="IPR044068">
    <property type="entry name" value="CB"/>
</dbReference>
<dbReference type="InterPro" id="IPR050808">
    <property type="entry name" value="Phage_Integrase"/>
</dbReference>
<keyword evidence="2" id="KW-0229">DNA integration</keyword>
<organism evidence="8 9">
    <name type="scientific">Nitrosomonas ureae</name>
    <dbReference type="NCBI Taxonomy" id="44577"/>
    <lineage>
        <taxon>Bacteria</taxon>
        <taxon>Pseudomonadati</taxon>
        <taxon>Pseudomonadota</taxon>
        <taxon>Betaproteobacteria</taxon>
        <taxon>Nitrosomonadales</taxon>
        <taxon>Nitrosomonadaceae</taxon>
        <taxon>Nitrosomonas</taxon>
    </lineage>
</organism>
<dbReference type="SUPFAM" id="SSF56349">
    <property type="entry name" value="DNA breaking-rejoining enzymes"/>
    <property type="match status" value="1"/>
</dbReference>
<evidence type="ECO:0000256" key="3">
    <source>
        <dbReference type="ARBA" id="ARBA00023125"/>
    </source>
</evidence>
<feature type="domain" description="Tyr recombinase" evidence="6">
    <location>
        <begin position="246"/>
        <end position="423"/>
    </location>
</feature>
<dbReference type="Pfam" id="PF00589">
    <property type="entry name" value="Phage_integrase"/>
    <property type="match status" value="1"/>
</dbReference>
<dbReference type="Gene3D" id="3.30.160.390">
    <property type="entry name" value="Integrase, DNA-binding domain"/>
    <property type="match status" value="1"/>
</dbReference>
<evidence type="ECO:0000313" key="9">
    <source>
        <dbReference type="Proteomes" id="UP000219335"/>
    </source>
</evidence>
<dbReference type="PANTHER" id="PTHR30629:SF2">
    <property type="entry name" value="PROPHAGE INTEGRASE INTS-RELATED"/>
    <property type="match status" value="1"/>
</dbReference>
<feature type="domain" description="Core-binding (CB)" evidence="7">
    <location>
        <begin position="131"/>
        <end position="212"/>
    </location>
</feature>
<dbReference type="AlphaFoldDB" id="A0A286A733"/>
<dbReference type="InterPro" id="IPR011010">
    <property type="entry name" value="DNA_brk_join_enz"/>
</dbReference>
<evidence type="ECO:0000256" key="4">
    <source>
        <dbReference type="ARBA" id="ARBA00023172"/>
    </source>
</evidence>
<gene>
    <name evidence="8" type="ORF">SAMN06297164_1313</name>
</gene>